<dbReference type="InterPro" id="IPR039426">
    <property type="entry name" value="TonB-dep_rcpt-like"/>
</dbReference>
<dbReference type="Proteomes" id="UP000325933">
    <property type="component" value="Unassembled WGS sequence"/>
</dbReference>
<dbReference type="PROSITE" id="PS52016">
    <property type="entry name" value="TONB_DEPENDENT_REC_3"/>
    <property type="match status" value="1"/>
</dbReference>
<dbReference type="InterPro" id="IPR036942">
    <property type="entry name" value="Beta-barrel_TonB_sf"/>
</dbReference>
<dbReference type="InterPro" id="IPR012910">
    <property type="entry name" value="Plug_dom"/>
</dbReference>
<feature type="domain" description="TonB-dependent receptor-like beta-barrel" evidence="10">
    <location>
        <begin position="421"/>
        <end position="881"/>
    </location>
</feature>
<comment type="caution">
    <text evidence="13">The sequence shown here is derived from an EMBL/GenBank/DDBJ whole genome shotgun (WGS) entry which is preliminary data.</text>
</comment>
<evidence type="ECO:0000313" key="12">
    <source>
        <dbReference type="EMBL" id="KAA9014696.1"/>
    </source>
</evidence>
<keyword evidence="15" id="KW-1185">Reference proteome</keyword>
<dbReference type="Pfam" id="PF00593">
    <property type="entry name" value="TonB_dep_Rec_b-barrel"/>
    <property type="match status" value="1"/>
</dbReference>
<dbReference type="Gene3D" id="2.40.170.20">
    <property type="entry name" value="TonB-dependent receptor, beta-barrel domain"/>
    <property type="match status" value="1"/>
</dbReference>
<accession>A0A5J5HY20</accession>
<evidence type="ECO:0000256" key="3">
    <source>
        <dbReference type="ARBA" id="ARBA00022452"/>
    </source>
</evidence>
<gene>
    <name evidence="13" type="ORF">F4U95_16265</name>
    <name evidence="12" type="ORF">F4U96_16140</name>
</gene>
<dbReference type="NCBIfam" id="TIGR01782">
    <property type="entry name" value="TonB-Xanth-Caul"/>
    <property type="match status" value="1"/>
</dbReference>
<evidence type="ECO:0000313" key="15">
    <source>
        <dbReference type="Proteomes" id="UP000326364"/>
    </source>
</evidence>
<evidence type="ECO:0000256" key="7">
    <source>
        <dbReference type="ARBA" id="ARBA00023237"/>
    </source>
</evidence>
<dbReference type="InterPro" id="IPR037066">
    <property type="entry name" value="Plug_dom_sf"/>
</dbReference>
<evidence type="ECO:0000256" key="6">
    <source>
        <dbReference type="ARBA" id="ARBA00023136"/>
    </source>
</evidence>
<organism evidence="13 14">
    <name type="scientific">Sphingobium limneticum</name>
    <dbReference type="NCBI Taxonomy" id="1007511"/>
    <lineage>
        <taxon>Bacteria</taxon>
        <taxon>Pseudomonadati</taxon>
        <taxon>Pseudomonadota</taxon>
        <taxon>Alphaproteobacteria</taxon>
        <taxon>Sphingomonadales</taxon>
        <taxon>Sphingomonadaceae</taxon>
        <taxon>Sphingobium</taxon>
    </lineage>
</organism>
<dbReference type="SUPFAM" id="SSF56935">
    <property type="entry name" value="Porins"/>
    <property type="match status" value="1"/>
</dbReference>
<evidence type="ECO:0000256" key="5">
    <source>
        <dbReference type="ARBA" id="ARBA00023077"/>
    </source>
</evidence>
<evidence type="ECO:0000256" key="9">
    <source>
        <dbReference type="RuleBase" id="RU003357"/>
    </source>
</evidence>
<dbReference type="Gene3D" id="2.170.130.10">
    <property type="entry name" value="TonB-dependent receptor, plug domain"/>
    <property type="match status" value="1"/>
</dbReference>
<keyword evidence="4 8" id="KW-0812">Transmembrane</keyword>
<keyword evidence="3 8" id="KW-1134">Transmembrane beta strand</keyword>
<dbReference type="PANTHER" id="PTHR40980">
    <property type="entry name" value="PLUG DOMAIN-CONTAINING PROTEIN"/>
    <property type="match status" value="1"/>
</dbReference>
<dbReference type="CDD" id="cd01347">
    <property type="entry name" value="ligand_gated_channel"/>
    <property type="match status" value="1"/>
</dbReference>
<sequence>MSYILHFGCGYAAANRTKMQGLLQMKQGSNRRNYWAAGLIAIATASAAQAQVTPQPGETGLPDNVEAKGNDGDIVVTGERYVNRAAIQAKRANPRIADVVSASEVGSLPDFGFGEAMRRIPGISLVQNNQRGEDQFVGIRGLNSAYTLVVRDGIALPSTEVGRRSVSLDVLPSTIASQITVTKSLTPDMDGNAIGGQINYRTPSAFDHDRLFGSIRVDYGDYQNGRRYSNRTPSGKIDALLTTRFGNEDQFGLVVGGSYFRRDSSSTDPTAASYGYYDAAGARLALNSPSIASANAGPLRRDYYVYDNLRDRLGLFGKLEFNNHNGIAATISAAQFTHKNDEDRNDNVLAASGNLTNVTATSGTAQSGTGTVQYDRYFQRRQIRYVTGTLDLQPTERDEINFRASYGVGRFSSANVESIYTGGSASSLFGYDYSYNQSDFPILAPRNAAATDPSRYRQTLYGYGLNRNIEKATTVGLDYGHNMSAQDQGLGFKAGTQFRLLDRNYDHTESYYQPVSTALAPLLSTQIRGNSFSPFIDPAYTMMLVDQNAAEAYFQANKGNYALLAATADNNISGNYGVKENVYSGYFMTTWRGDRLRMTAGLRYELTDFKSSSYTRSAYTTPAQYALAQRSSSYGNLLPSFNASYDVTGNVKLRAAYARAIGRPDYDDLATPATITRTPMGFSVARGNADLKARLADNYDLSFEWYFASDSIFSAALFRKDIANEIFRSVSEDTLDIGGVPTLVTVSQARNLDKARVEGLELGLVVSSLGSLSSPLRGLGFSTNVTLLKTNPTSILMNNGTYRQLNSLLEQADTVFNASLFYSIGRFSAKAAYNYTGRQLAVVGTDFAANDRYLGAANIVDLQASYRVRKNLTFMVTAKNVGNDRPTRYFGPGGAVTRDVIDNGRSFFAGASYKF</sequence>
<dbReference type="EMBL" id="VYQA01000012">
    <property type="protein sequence ID" value="KAA9027708.1"/>
    <property type="molecule type" value="Genomic_DNA"/>
</dbReference>
<dbReference type="AlphaFoldDB" id="A0A5J5HY20"/>
<comment type="similarity">
    <text evidence="8 9">Belongs to the TonB-dependent receptor family.</text>
</comment>
<dbReference type="Proteomes" id="UP000326364">
    <property type="component" value="Unassembled WGS sequence"/>
</dbReference>
<dbReference type="Pfam" id="PF07715">
    <property type="entry name" value="Plug"/>
    <property type="match status" value="1"/>
</dbReference>
<keyword evidence="5 9" id="KW-0798">TonB box</keyword>
<evidence type="ECO:0000259" key="10">
    <source>
        <dbReference type="Pfam" id="PF00593"/>
    </source>
</evidence>
<dbReference type="EMBL" id="VYQB01000012">
    <property type="protein sequence ID" value="KAA9014696.1"/>
    <property type="molecule type" value="Genomic_DNA"/>
</dbReference>
<evidence type="ECO:0000313" key="13">
    <source>
        <dbReference type="EMBL" id="KAA9027708.1"/>
    </source>
</evidence>
<evidence type="ECO:0000259" key="11">
    <source>
        <dbReference type="Pfam" id="PF07715"/>
    </source>
</evidence>
<keyword evidence="2 8" id="KW-0813">Transport</keyword>
<dbReference type="InterPro" id="IPR000531">
    <property type="entry name" value="Beta-barrel_TonB"/>
</dbReference>
<evidence type="ECO:0000256" key="1">
    <source>
        <dbReference type="ARBA" id="ARBA00004571"/>
    </source>
</evidence>
<proteinExistence type="inferred from homology"/>
<comment type="subcellular location">
    <subcellularLocation>
        <location evidence="1 8">Cell outer membrane</location>
        <topology evidence="1 8">Multi-pass membrane protein</topology>
    </subcellularLocation>
</comment>
<keyword evidence="6 8" id="KW-0472">Membrane</keyword>
<evidence type="ECO:0000256" key="2">
    <source>
        <dbReference type="ARBA" id="ARBA00022448"/>
    </source>
</evidence>
<name>A0A5J5HY20_9SPHN</name>
<protein>
    <submittedName>
        <fullName evidence="13">TonB-dependent receptor</fullName>
    </submittedName>
</protein>
<evidence type="ECO:0000313" key="14">
    <source>
        <dbReference type="Proteomes" id="UP000325933"/>
    </source>
</evidence>
<keyword evidence="7 8" id="KW-0998">Cell outer membrane</keyword>
<keyword evidence="13" id="KW-0675">Receptor</keyword>
<dbReference type="GO" id="GO:0009279">
    <property type="term" value="C:cell outer membrane"/>
    <property type="evidence" value="ECO:0007669"/>
    <property type="project" value="UniProtKB-SubCell"/>
</dbReference>
<evidence type="ECO:0000256" key="8">
    <source>
        <dbReference type="PROSITE-ProRule" id="PRU01360"/>
    </source>
</evidence>
<dbReference type="InterPro" id="IPR010104">
    <property type="entry name" value="TonB_rcpt_bac"/>
</dbReference>
<dbReference type="PANTHER" id="PTHR40980:SF4">
    <property type="entry name" value="TONB-DEPENDENT RECEPTOR-LIKE BETA-BARREL DOMAIN-CONTAINING PROTEIN"/>
    <property type="match status" value="1"/>
</dbReference>
<evidence type="ECO:0000256" key="4">
    <source>
        <dbReference type="ARBA" id="ARBA00022692"/>
    </source>
</evidence>
<reference evidence="14 15" key="1">
    <citation type="submission" date="2019-09" db="EMBL/GenBank/DDBJ databases">
        <authorList>
            <person name="Feng G."/>
        </authorList>
    </citation>
    <scope>NUCLEOTIDE SEQUENCE [LARGE SCALE GENOMIC DNA]</scope>
    <source>
        <strain evidence="13 14">KACC 19283</strain>
        <strain evidence="12 15">KACC 19284</strain>
    </source>
</reference>
<feature type="domain" description="TonB-dependent receptor plug" evidence="11">
    <location>
        <begin position="90"/>
        <end position="196"/>
    </location>
</feature>